<dbReference type="EMBL" id="CABIJS010000233">
    <property type="protein sequence ID" value="VUZ47310.1"/>
    <property type="molecule type" value="Genomic_DNA"/>
</dbReference>
<gene>
    <name evidence="1" type="ORF">WMSIL1_LOCUS6891</name>
</gene>
<reference evidence="1 2" key="1">
    <citation type="submission" date="2019-07" db="EMBL/GenBank/DDBJ databases">
        <authorList>
            <person name="Jastrzebski P J."/>
            <person name="Paukszto L."/>
            <person name="Jastrzebski P J."/>
        </authorList>
    </citation>
    <scope>NUCLEOTIDE SEQUENCE [LARGE SCALE GENOMIC DNA]</scope>
    <source>
        <strain evidence="1 2">WMS-il1</strain>
    </source>
</reference>
<sequence>MPDLPHTTQITMLLRESNRSDNYLRSPQIQSMDPADLTYGNSSFSNLTISEDENVHYHVDIANRRCTSFPFGSFEENQFRCLISILGLLSPSHAEIRLKLLSPLDKKSDVKKSRYRPESAGGLLTASVQLERT</sequence>
<dbReference type="Proteomes" id="UP000321570">
    <property type="component" value="Unassembled WGS sequence"/>
</dbReference>
<evidence type="ECO:0000313" key="2">
    <source>
        <dbReference type="Proteomes" id="UP000321570"/>
    </source>
</evidence>
<accession>A0A564YJE5</accession>
<evidence type="ECO:0000313" key="1">
    <source>
        <dbReference type="EMBL" id="VUZ47310.1"/>
    </source>
</evidence>
<protein>
    <submittedName>
        <fullName evidence="1">Uncharacterized protein</fullName>
    </submittedName>
</protein>
<keyword evidence="2" id="KW-1185">Reference proteome</keyword>
<dbReference type="AlphaFoldDB" id="A0A564YJE5"/>
<name>A0A564YJE5_HYMDI</name>
<proteinExistence type="predicted"/>
<organism evidence="1 2">
    <name type="scientific">Hymenolepis diminuta</name>
    <name type="common">Rat tapeworm</name>
    <dbReference type="NCBI Taxonomy" id="6216"/>
    <lineage>
        <taxon>Eukaryota</taxon>
        <taxon>Metazoa</taxon>
        <taxon>Spiralia</taxon>
        <taxon>Lophotrochozoa</taxon>
        <taxon>Platyhelminthes</taxon>
        <taxon>Cestoda</taxon>
        <taxon>Eucestoda</taxon>
        <taxon>Cyclophyllidea</taxon>
        <taxon>Hymenolepididae</taxon>
        <taxon>Hymenolepis</taxon>
    </lineage>
</organism>